<dbReference type="PRINTS" id="PR00081">
    <property type="entry name" value="GDHRDH"/>
</dbReference>
<sequence>MYKSKFDFTGKVAVITGGARGIGFAVAEALTEFGATVWLLDLDPQVGDAAASQLGSKAHFYRLDITDSAAVKTCAEDIAARSGRVDVLVNCAGISKITPPFEVSDDDWRRMMEVNVNGNFWCCREFARIMAKQKSGSIVNLGSMSGEIVNRPQSGTAYIASKAAVHMMTKSLACEWVNDGIRVNALAPGYIATDMTLQARSNPELFEKWLDCTPMNRCGDPAEVASAALFLASDAASYITGAILSVDGGYTAW</sequence>
<dbReference type="AlphaFoldDB" id="A0A7W2JGZ8"/>
<dbReference type="NCBIfam" id="NF005559">
    <property type="entry name" value="PRK07231.1"/>
    <property type="match status" value="1"/>
</dbReference>
<accession>A0A7W2JGZ8</accession>
<comment type="caution">
    <text evidence="3">The sequence shown here is derived from an EMBL/GenBank/DDBJ whole genome shotgun (WGS) entry which is preliminary data.</text>
</comment>
<evidence type="ECO:0000313" key="3">
    <source>
        <dbReference type="EMBL" id="MBA6058800.1"/>
    </source>
</evidence>
<dbReference type="InterPro" id="IPR036291">
    <property type="entry name" value="NAD(P)-bd_dom_sf"/>
</dbReference>
<dbReference type="PRINTS" id="PR00080">
    <property type="entry name" value="SDRFAMILY"/>
</dbReference>
<dbReference type="PANTHER" id="PTHR42760">
    <property type="entry name" value="SHORT-CHAIN DEHYDROGENASES/REDUCTASES FAMILY MEMBER"/>
    <property type="match status" value="1"/>
</dbReference>
<dbReference type="GO" id="GO:0016616">
    <property type="term" value="F:oxidoreductase activity, acting on the CH-OH group of donors, NAD or NADP as acceptor"/>
    <property type="evidence" value="ECO:0007669"/>
    <property type="project" value="UniProtKB-ARBA"/>
</dbReference>
<gene>
    <name evidence="3" type="ORF">H4C44_06395</name>
</gene>
<dbReference type="SUPFAM" id="SSF51735">
    <property type="entry name" value="NAD(P)-binding Rossmann-fold domains"/>
    <property type="match status" value="1"/>
</dbReference>
<name>A0A7W2JGZ8_9PSED</name>
<proteinExistence type="inferred from homology"/>
<protein>
    <submittedName>
        <fullName evidence="3">SDR family oxidoreductase</fullName>
    </submittedName>
</protein>
<dbReference type="GO" id="GO:0005975">
    <property type="term" value="P:carbohydrate metabolic process"/>
    <property type="evidence" value="ECO:0007669"/>
    <property type="project" value="UniProtKB-ARBA"/>
</dbReference>
<dbReference type="Gene3D" id="3.40.50.720">
    <property type="entry name" value="NAD(P)-binding Rossmann-like Domain"/>
    <property type="match status" value="1"/>
</dbReference>
<dbReference type="FunFam" id="3.40.50.720:FF:000240">
    <property type="entry name" value="SDR family oxidoreductase"/>
    <property type="match status" value="1"/>
</dbReference>
<dbReference type="InterPro" id="IPR002347">
    <property type="entry name" value="SDR_fam"/>
</dbReference>
<dbReference type="Proteomes" id="UP000556620">
    <property type="component" value="Unassembled WGS sequence"/>
</dbReference>
<dbReference type="EMBL" id="JACGCU010000007">
    <property type="protein sequence ID" value="MBA6058800.1"/>
    <property type="molecule type" value="Genomic_DNA"/>
</dbReference>
<evidence type="ECO:0000313" key="4">
    <source>
        <dbReference type="Proteomes" id="UP000556620"/>
    </source>
</evidence>
<organism evidence="3 4">
    <name type="scientific">Pseudomonas juntendi</name>
    <dbReference type="NCBI Taxonomy" id="2666183"/>
    <lineage>
        <taxon>Bacteria</taxon>
        <taxon>Pseudomonadati</taxon>
        <taxon>Pseudomonadota</taxon>
        <taxon>Gammaproteobacteria</taxon>
        <taxon>Pseudomonadales</taxon>
        <taxon>Pseudomonadaceae</taxon>
        <taxon>Pseudomonas</taxon>
    </lineage>
</organism>
<comment type="similarity">
    <text evidence="1">Belongs to the short-chain dehydrogenases/reductases (SDR) family.</text>
</comment>
<dbReference type="Pfam" id="PF13561">
    <property type="entry name" value="adh_short_C2"/>
    <property type="match status" value="1"/>
</dbReference>
<evidence type="ECO:0000256" key="2">
    <source>
        <dbReference type="ARBA" id="ARBA00023002"/>
    </source>
</evidence>
<reference evidence="3 4" key="1">
    <citation type="submission" date="2020-07" db="EMBL/GenBank/DDBJ databases">
        <title>Diversity of carbapenemase encoding genes among Pseudomonas putida group clinical isolates in a tertiary Brazilian hospital.</title>
        <authorList>
            <person name="Alberto-Lei F."/>
            <person name="Nodari C.S."/>
            <person name="Streling A.P."/>
            <person name="Paulino J.T."/>
            <person name="Bessa-Neto F.O."/>
            <person name="Cayo R."/>
            <person name="Gales A.C."/>
        </authorList>
    </citation>
    <scope>NUCLEOTIDE SEQUENCE [LARGE SCALE GENOMIC DNA]</scope>
    <source>
        <strain evidence="3 4">14535</strain>
    </source>
</reference>
<dbReference type="GeneID" id="83680050"/>
<evidence type="ECO:0000256" key="1">
    <source>
        <dbReference type="ARBA" id="ARBA00006484"/>
    </source>
</evidence>
<dbReference type="PANTHER" id="PTHR42760:SF115">
    <property type="entry name" value="3-OXOACYL-[ACYL-CARRIER-PROTEIN] REDUCTASE FABG"/>
    <property type="match status" value="1"/>
</dbReference>
<keyword evidence="2" id="KW-0560">Oxidoreductase</keyword>
<dbReference type="RefSeq" id="WP_181097984.1">
    <property type="nucleotide sequence ID" value="NZ_JACGCU010000007.1"/>
</dbReference>